<dbReference type="EMBL" id="QLUW01000004">
    <property type="protein sequence ID" value="RAP74528.1"/>
    <property type="molecule type" value="Genomic_DNA"/>
</dbReference>
<accession>A0A328TVI4</accession>
<name>A0A328TVI4_9BACL</name>
<dbReference type="RefSeq" id="WP_112884317.1">
    <property type="nucleotide sequence ID" value="NZ_QLUW01000004.1"/>
</dbReference>
<comment type="caution">
    <text evidence="1">The sequence shown here is derived from an EMBL/GenBank/DDBJ whole genome shotgun (WGS) entry which is preliminary data.</text>
</comment>
<protein>
    <submittedName>
        <fullName evidence="1">Uncharacterized protein</fullName>
    </submittedName>
</protein>
<sequence length="452" mass="48303">MTVPRQRLTSNITQPFLRSGIDRGTVAFNAANGIGTNAGIAAISPSWPSLKKFDNDTTFTIEAPFGVVPNPDYIWIEPASAGQTAAFANASNEIDIVAIPGDTDPARFNITLLAFADSAMNVKIELFQRIGSTFIKAPTQPAGLGDVFLTAGTPNTPITGVTETTQPFKWQDVRIYSTVFEIPTLVSAVYKLVISFAGTNYLPTDNNLSNFNPAGVMFMLDFFGAFGTSTAVGLGRDNSDSTHVFIGDSREQAASNAANNTGMKADLISRYPVWPSIQKFDNDTSETAFSPLGNIPNAQYIWDLPTAAGQTAFFAIPSLIVGQGTGFAPVLLTFTVVAFADNAMTMTIELFERIAGTFVKVDPQPQELGKTFIAGSNNPATGITETAPANWQNIRMFSTLTGPPEVIGDERIFAFVVSFEVTNYLPTGNNPANPNPAGLLFVIDSSVEVFGP</sequence>
<dbReference type="AlphaFoldDB" id="A0A328TVI4"/>
<evidence type="ECO:0000313" key="2">
    <source>
        <dbReference type="Proteomes" id="UP000249260"/>
    </source>
</evidence>
<dbReference type="OrthoDB" id="2941480at2"/>
<proteinExistence type="predicted"/>
<keyword evidence="2" id="KW-1185">Reference proteome</keyword>
<organism evidence="1 2">
    <name type="scientific">Paenibacillus montanisoli</name>
    <dbReference type="NCBI Taxonomy" id="2081970"/>
    <lineage>
        <taxon>Bacteria</taxon>
        <taxon>Bacillati</taxon>
        <taxon>Bacillota</taxon>
        <taxon>Bacilli</taxon>
        <taxon>Bacillales</taxon>
        <taxon>Paenibacillaceae</taxon>
        <taxon>Paenibacillus</taxon>
    </lineage>
</organism>
<reference evidence="1 2" key="1">
    <citation type="submission" date="2018-06" db="EMBL/GenBank/DDBJ databases">
        <title>Paenibacillus montanisoli sp. nov., isolated from mountain area soil.</title>
        <authorList>
            <person name="Wu M."/>
        </authorList>
    </citation>
    <scope>NUCLEOTIDE SEQUENCE [LARGE SCALE GENOMIC DNA]</scope>
    <source>
        <strain evidence="1 2">RA17</strain>
    </source>
</reference>
<gene>
    <name evidence="1" type="ORF">DL346_20920</name>
</gene>
<dbReference type="Proteomes" id="UP000249260">
    <property type="component" value="Unassembled WGS sequence"/>
</dbReference>
<evidence type="ECO:0000313" key="1">
    <source>
        <dbReference type="EMBL" id="RAP74528.1"/>
    </source>
</evidence>